<evidence type="ECO:0000256" key="1">
    <source>
        <dbReference type="SAM" id="Phobius"/>
    </source>
</evidence>
<keyword evidence="1" id="KW-1133">Transmembrane helix</keyword>
<dbReference type="AntiFam" id="ANF00277">
    <property type="entry name" value="Spurious ORF (formerly Pfam entry PF11665)"/>
</dbReference>
<evidence type="ECO:0000313" key="2">
    <source>
        <dbReference type="EMBL" id="XAG63620.1"/>
    </source>
</evidence>
<organism evidence="2">
    <name type="scientific">bacterium 19MO02SH05</name>
    <dbReference type="NCBI Taxonomy" id="2920696"/>
    <lineage>
        <taxon>Bacteria</taxon>
    </lineage>
</organism>
<proteinExistence type="predicted"/>
<reference evidence="2" key="1">
    <citation type="submission" date="2022-03" db="EMBL/GenBank/DDBJ databases">
        <title>Sea Food Isolates.</title>
        <authorList>
            <person name="Li c."/>
        </authorList>
    </citation>
    <scope>NUCLEOTIDE SEQUENCE</scope>
    <source>
        <strain evidence="2">19MO02SH05</strain>
    </source>
</reference>
<accession>A0AAU6TR15</accession>
<dbReference type="AlphaFoldDB" id="A0AAU6TR15"/>
<keyword evidence="1" id="KW-0812">Transmembrane</keyword>
<name>A0AAU6TR15_UNCXX</name>
<protein>
    <submittedName>
        <fullName evidence="2">DUF3265 domain-containing protein</fullName>
    </submittedName>
</protein>
<gene>
    <name evidence="2" type="ORF">MRL64_16410</name>
</gene>
<feature type="transmembrane region" description="Helical" evidence="1">
    <location>
        <begin position="12"/>
        <end position="35"/>
    </location>
</feature>
<keyword evidence="1" id="KW-0472">Membrane</keyword>
<sequence length="36" mass="3889">MTKRSRGTANAWHFHHALVFVVTVLCGNLVVALAAP</sequence>
<dbReference type="EMBL" id="CP095343">
    <property type="protein sequence ID" value="XAG63620.1"/>
    <property type="molecule type" value="Genomic_DNA"/>
</dbReference>